<dbReference type="EMBL" id="CACVBM020001940">
    <property type="protein sequence ID" value="CAA7062538.1"/>
    <property type="molecule type" value="Genomic_DNA"/>
</dbReference>
<dbReference type="InterPro" id="IPR055411">
    <property type="entry name" value="LRR_FXL15/At3g58940/PEG3-like"/>
</dbReference>
<dbReference type="Proteomes" id="UP000467841">
    <property type="component" value="Unassembled WGS sequence"/>
</dbReference>
<accession>A0A6D2KZM7</accession>
<dbReference type="InterPro" id="IPR050232">
    <property type="entry name" value="FBL13/AtMIF1-like"/>
</dbReference>
<keyword evidence="3" id="KW-1185">Reference proteome</keyword>
<evidence type="ECO:0000313" key="2">
    <source>
        <dbReference type="EMBL" id="CAA7062538.1"/>
    </source>
</evidence>
<gene>
    <name evidence="2" type="ORF">MERR_LOCUS49774</name>
</gene>
<evidence type="ECO:0000313" key="3">
    <source>
        <dbReference type="Proteomes" id="UP000467841"/>
    </source>
</evidence>
<dbReference type="SMART" id="SM00579">
    <property type="entry name" value="FBD"/>
    <property type="match status" value="1"/>
</dbReference>
<feature type="domain" description="FBD" evidence="1">
    <location>
        <begin position="352"/>
        <end position="424"/>
    </location>
</feature>
<name>A0A6D2KZM7_9BRAS</name>
<dbReference type="Gene3D" id="3.80.10.10">
    <property type="entry name" value="Ribonuclease Inhibitor"/>
    <property type="match status" value="1"/>
</dbReference>
<protein>
    <recommendedName>
        <fullName evidence="1">FBD domain-containing protein</fullName>
    </recommendedName>
</protein>
<evidence type="ECO:0000259" key="1">
    <source>
        <dbReference type="SMART" id="SM00579"/>
    </source>
</evidence>
<dbReference type="Pfam" id="PF08387">
    <property type="entry name" value="FBD"/>
    <property type="match status" value="1"/>
</dbReference>
<dbReference type="PANTHER" id="PTHR31900:SF34">
    <property type="entry name" value="EMB|CAB62440.1-RELATED"/>
    <property type="match status" value="1"/>
</dbReference>
<dbReference type="Pfam" id="PF24758">
    <property type="entry name" value="LRR_At5g56370"/>
    <property type="match status" value="1"/>
</dbReference>
<dbReference type="AlphaFoldDB" id="A0A6D2KZM7"/>
<dbReference type="OrthoDB" id="612216at2759"/>
<dbReference type="Pfam" id="PF00646">
    <property type="entry name" value="F-box"/>
    <property type="match status" value="1"/>
</dbReference>
<dbReference type="SUPFAM" id="SSF52047">
    <property type="entry name" value="RNI-like"/>
    <property type="match status" value="1"/>
</dbReference>
<reference evidence="2" key="1">
    <citation type="submission" date="2020-01" db="EMBL/GenBank/DDBJ databases">
        <authorList>
            <person name="Mishra B."/>
        </authorList>
    </citation>
    <scope>NUCLEOTIDE SEQUENCE [LARGE SCALE GENOMIC DNA]</scope>
</reference>
<dbReference type="SUPFAM" id="SSF81383">
    <property type="entry name" value="F-box domain"/>
    <property type="match status" value="1"/>
</dbReference>
<dbReference type="PANTHER" id="PTHR31900">
    <property type="entry name" value="F-BOX/RNI SUPERFAMILY PROTEIN-RELATED"/>
    <property type="match status" value="1"/>
</dbReference>
<dbReference type="InterPro" id="IPR036047">
    <property type="entry name" value="F-box-like_dom_sf"/>
</dbReference>
<dbReference type="InterPro" id="IPR006566">
    <property type="entry name" value="FBD"/>
</dbReference>
<comment type="caution">
    <text evidence="2">The sequence shown here is derived from an EMBL/GenBank/DDBJ whole genome shotgun (WGS) entry which is preliminary data.</text>
</comment>
<dbReference type="CDD" id="cd22160">
    <property type="entry name" value="F-box_AtFBL13-like"/>
    <property type="match status" value="1"/>
</dbReference>
<dbReference type="InterPro" id="IPR053781">
    <property type="entry name" value="F-box_AtFBL13-like"/>
</dbReference>
<organism evidence="2 3">
    <name type="scientific">Microthlaspi erraticum</name>
    <dbReference type="NCBI Taxonomy" id="1685480"/>
    <lineage>
        <taxon>Eukaryota</taxon>
        <taxon>Viridiplantae</taxon>
        <taxon>Streptophyta</taxon>
        <taxon>Embryophyta</taxon>
        <taxon>Tracheophyta</taxon>
        <taxon>Spermatophyta</taxon>
        <taxon>Magnoliopsida</taxon>
        <taxon>eudicotyledons</taxon>
        <taxon>Gunneridae</taxon>
        <taxon>Pentapetalae</taxon>
        <taxon>rosids</taxon>
        <taxon>malvids</taxon>
        <taxon>Brassicales</taxon>
        <taxon>Brassicaceae</taxon>
        <taxon>Coluteocarpeae</taxon>
        <taxon>Microthlaspi</taxon>
    </lineage>
</organism>
<sequence length="424" mass="47280">MDRISVLTDDLILKILSMIPTKVAVTTSVLSKRWCSLWKHVPQLSYSDPFGGCEFWRASRFVEKFLLLHEAPVLDTLTLILSRNCPPTDISTWISIAVSRGLRNLQLYMYGPCSTPIRLPRSLYTCQTLVSLILQNVVIVDVPLTICFGSLKTMYLERVDVSDDENFGRLLSGCTVLESLIVNFCSYDKTFTVDVPSLKSLLVLDLKPASVQVPGDDDAGVVIKAPSLSSLMISDQFTWVCSLVDMPKLVNASIKLAHSYSKKLAGCLTSAKHLCLCVKSPVDSFLIGVFHQLVSLNLCTCTSHRFFLLLSHTPKLRVLRFQPQGNLPPDLNALERCCSSHGDFPTPSCVPECLISSLETVEWIDYRGTEAETKVVKYLFENSQQLKKMAIRCLPSIDLAEKHKMLIDLASTQRSSSKCQLSFT</sequence>
<dbReference type="InterPro" id="IPR032675">
    <property type="entry name" value="LRR_dom_sf"/>
</dbReference>
<proteinExistence type="predicted"/>
<dbReference type="InterPro" id="IPR001810">
    <property type="entry name" value="F-box_dom"/>
</dbReference>